<feature type="domain" description="AB hydrolase-1" evidence="2">
    <location>
        <begin position="158"/>
        <end position="478"/>
    </location>
</feature>
<protein>
    <recommendedName>
        <fullName evidence="2">AB hydrolase-1 domain-containing protein</fullName>
    </recommendedName>
</protein>
<dbReference type="Pfam" id="PF12697">
    <property type="entry name" value="Abhydrolase_6"/>
    <property type="match status" value="1"/>
</dbReference>
<dbReference type="EMBL" id="JACGWJ010000029">
    <property type="protein sequence ID" value="KAL0303995.1"/>
    <property type="molecule type" value="Genomic_DNA"/>
</dbReference>
<dbReference type="PANTHER" id="PTHR43689:SF1">
    <property type="entry name" value="ALPHA_BETA-HYDROLASES SUPERFAMILY PROTEIN"/>
    <property type="match status" value="1"/>
</dbReference>
<evidence type="ECO:0000313" key="3">
    <source>
        <dbReference type="EMBL" id="KAL0303995.1"/>
    </source>
</evidence>
<evidence type="ECO:0000259" key="2">
    <source>
        <dbReference type="Pfam" id="PF12697"/>
    </source>
</evidence>
<name>A0AAW2KAP8_SESRA</name>
<organism evidence="3">
    <name type="scientific">Sesamum radiatum</name>
    <name type="common">Black benniseed</name>
    <dbReference type="NCBI Taxonomy" id="300843"/>
    <lineage>
        <taxon>Eukaryota</taxon>
        <taxon>Viridiplantae</taxon>
        <taxon>Streptophyta</taxon>
        <taxon>Embryophyta</taxon>
        <taxon>Tracheophyta</taxon>
        <taxon>Spermatophyta</taxon>
        <taxon>Magnoliopsida</taxon>
        <taxon>eudicotyledons</taxon>
        <taxon>Gunneridae</taxon>
        <taxon>Pentapetalae</taxon>
        <taxon>asterids</taxon>
        <taxon>lamiids</taxon>
        <taxon>Lamiales</taxon>
        <taxon>Pedaliaceae</taxon>
        <taxon>Sesamum</taxon>
    </lineage>
</organism>
<dbReference type="InterPro" id="IPR000073">
    <property type="entry name" value="AB_hydrolase_1"/>
</dbReference>
<dbReference type="AlphaFoldDB" id="A0AAW2KAP8"/>
<sequence>MSIRCGNHQLVLGSPPKPPKFSPNKKSLISVHFKGGRQWDPSYISSSFSTIKPIWEHKILVRATSAASSAPLGGSDAEYSEQLLGPKLKQKARRVAGIDQEEIEDPTVLADSDSCFCEFNGVQLHHKICDAELPAPDAIKEGSTSQIQSPKKFNFPMILLHGFGASVFSWNRVMKPLAQVTGSKVLAFDRPAFGLTSRINSIKRPSSINQDSRPLNPYSMMFSVLATLYFIDFLAADKAILVGHSAGALIAVDAYFEAPERVAALILVAPAILAPLTVQNVIKENQPGTDNQIQGNSTDPNTSGNLFSRLCGILSKFTNFFADAIVHMVKGMADMINTLYKKALSAILRSAFGVMVIRMIIDRFGIQAVRTAWYDSNQVSDHVVQGYTKPLKVKGWDKALVEYTVALLTDSTSKLKPPLAKRLSEISCPVLIVTGDTDRLVPSWNSERLSRAIPGSCFELIKNCGHLPQEEKPEEFVSIVDKFLQRVFGVAEEQLLQAAT</sequence>
<dbReference type="PRINTS" id="PR00412">
    <property type="entry name" value="EPOXHYDRLASE"/>
</dbReference>
<dbReference type="InterPro" id="IPR000639">
    <property type="entry name" value="Epox_hydrolase-like"/>
</dbReference>
<reference evidence="3" key="1">
    <citation type="submission" date="2020-06" db="EMBL/GenBank/DDBJ databases">
        <authorList>
            <person name="Li T."/>
            <person name="Hu X."/>
            <person name="Zhang T."/>
            <person name="Song X."/>
            <person name="Zhang H."/>
            <person name="Dai N."/>
            <person name="Sheng W."/>
            <person name="Hou X."/>
            <person name="Wei L."/>
        </authorList>
    </citation>
    <scope>NUCLEOTIDE SEQUENCE</scope>
    <source>
        <strain evidence="3">G02</strain>
        <tissue evidence="3">Leaf</tissue>
    </source>
</reference>
<dbReference type="GO" id="GO:0016787">
    <property type="term" value="F:hydrolase activity"/>
    <property type="evidence" value="ECO:0007669"/>
    <property type="project" value="UniProtKB-ARBA"/>
</dbReference>
<dbReference type="SUPFAM" id="SSF53474">
    <property type="entry name" value="alpha/beta-Hydrolases"/>
    <property type="match status" value="1"/>
</dbReference>
<dbReference type="InterPro" id="IPR029058">
    <property type="entry name" value="AB_hydrolase_fold"/>
</dbReference>
<dbReference type="Gene3D" id="3.40.50.1820">
    <property type="entry name" value="alpha/beta hydrolase"/>
    <property type="match status" value="1"/>
</dbReference>
<feature type="region of interest" description="Disordered" evidence="1">
    <location>
        <begin position="1"/>
        <end position="25"/>
    </location>
</feature>
<comment type="caution">
    <text evidence="3">The sequence shown here is derived from an EMBL/GenBank/DDBJ whole genome shotgun (WGS) entry which is preliminary data.</text>
</comment>
<evidence type="ECO:0000256" key="1">
    <source>
        <dbReference type="SAM" id="MobiDB-lite"/>
    </source>
</evidence>
<gene>
    <name evidence="3" type="ORF">Sradi_6267600</name>
</gene>
<accession>A0AAW2KAP8</accession>
<dbReference type="GO" id="GO:0009941">
    <property type="term" value="C:chloroplast envelope"/>
    <property type="evidence" value="ECO:0007669"/>
    <property type="project" value="TreeGrafter"/>
</dbReference>
<reference evidence="3" key="2">
    <citation type="journal article" date="2024" name="Plant">
        <title>Genomic evolution and insights into agronomic trait innovations of Sesamum species.</title>
        <authorList>
            <person name="Miao H."/>
            <person name="Wang L."/>
            <person name="Qu L."/>
            <person name="Liu H."/>
            <person name="Sun Y."/>
            <person name="Le M."/>
            <person name="Wang Q."/>
            <person name="Wei S."/>
            <person name="Zheng Y."/>
            <person name="Lin W."/>
            <person name="Duan Y."/>
            <person name="Cao H."/>
            <person name="Xiong S."/>
            <person name="Wang X."/>
            <person name="Wei L."/>
            <person name="Li C."/>
            <person name="Ma Q."/>
            <person name="Ju M."/>
            <person name="Zhao R."/>
            <person name="Li G."/>
            <person name="Mu C."/>
            <person name="Tian Q."/>
            <person name="Mei H."/>
            <person name="Zhang T."/>
            <person name="Gao T."/>
            <person name="Zhang H."/>
        </authorList>
    </citation>
    <scope>NUCLEOTIDE SEQUENCE</scope>
    <source>
        <strain evidence="3">G02</strain>
    </source>
</reference>
<proteinExistence type="predicted"/>
<dbReference type="PANTHER" id="PTHR43689">
    <property type="entry name" value="HYDROLASE"/>
    <property type="match status" value="1"/>
</dbReference>